<feature type="repeat" description="WD" evidence="6">
    <location>
        <begin position="380"/>
        <end position="415"/>
    </location>
</feature>
<dbReference type="SUPFAM" id="SSF101908">
    <property type="entry name" value="Putative isomerase YbhE"/>
    <property type="match status" value="1"/>
</dbReference>
<dbReference type="PROSITE" id="PS50082">
    <property type="entry name" value="WD_REPEATS_2"/>
    <property type="match status" value="1"/>
</dbReference>
<dbReference type="InterPro" id="IPR011009">
    <property type="entry name" value="Kinase-like_dom_sf"/>
</dbReference>
<dbReference type="Gene3D" id="3.30.200.20">
    <property type="entry name" value="Phosphorylase Kinase, domain 1"/>
    <property type="match status" value="1"/>
</dbReference>
<dbReference type="PANTHER" id="PTHR43289:SF6">
    <property type="entry name" value="SERINE_THREONINE-PROTEIN KINASE NEKL-3"/>
    <property type="match status" value="1"/>
</dbReference>
<evidence type="ECO:0000256" key="1">
    <source>
        <dbReference type="ARBA" id="ARBA00012513"/>
    </source>
</evidence>
<dbReference type="Proteomes" id="UP000654345">
    <property type="component" value="Unassembled WGS sequence"/>
</dbReference>
<evidence type="ECO:0000313" key="12">
    <source>
        <dbReference type="Proteomes" id="UP000654345"/>
    </source>
</evidence>
<evidence type="ECO:0000256" key="8">
    <source>
        <dbReference type="SAM" id="MobiDB-lite"/>
    </source>
</evidence>
<keyword evidence="9" id="KW-0812">Transmembrane</keyword>
<evidence type="ECO:0000259" key="10">
    <source>
        <dbReference type="PROSITE" id="PS50011"/>
    </source>
</evidence>
<dbReference type="InterPro" id="IPR011042">
    <property type="entry name" value="6-blade_b-propeller_TolB-like"/>
</dbReference>
<evidence type="ECO:0000313" key="11">
    <source>
        <dbReference type="EMBL" id="GHO51798.1"/>
    </source>
</evidence>
<gene>
    <name evidence="11" type="ORF">KSB_02730</name>
</gene>
<name>A0ABQ3UGI4_9CHLR</name>
<feature type="domain" description="Protein kinase" evidence="10">
    <location>
        <begin position="19"/>
        <end position="292"/>
    </location>
</feature>
<dbReference type="InterPro" id="IPR015943">
    <property type="entry name" value="WD40/YVTN_repeat-like_dom_sf"/>
</dbReference>
<keyword evidence="9" id="KW-0472">Membrane</keyword>
<comment type="caution">
    <text evidence="11">The sequence shown here is derived from an EMBL/GenBank/DDBJ whole genome shotgun (WGS) entry which is preliminary data.</text>
</comment>
<keyword evidence="6" id="KW-0853">WD repeat</keyword>
<evidence type="ECO:0000256" key="7">
    <source>
        <dbReference type="PROSITE-ProRule" id="PRU10141"/>
    </source>
</evidence>
<dbReference type="EC" id="2.7.11.1" evidence="1"/>
<dbReference type="Pfam" id="PF00400">
    <property type="entry name" value="WD40"/>
    <property type="match status" value="2"/>
</dbReference>
<organism evidence="11 12">
    <name type="scientific">Ktedonobacter robiniae</name>
    <dbReference type="NCBI Taxonomy" id="2778365"/>
    <lineage>
        <taxon>Bacteria</taxon>
        <taxon>Bacillati</taxon>
        <taxon>Chloroflexota</taxon>
        <taxon>Ktedonobacteria</taxon>
        <taxon>Ktedonobacterales</taxon>
        <taxon>Ktedonobacteraceae</taxon>
        <taxon>Ktedonobacter</taxon>
    </lineage>
</organism>
<keyword evidence="12" id="KW-1185">Reference proteome</keyword>
<evidence type="ECO:0000256" key="4">
    <source>
        <dbReference type="ARBA" id="ARBA00022777"/>
    </source>
</evidence>
<dbReference type="PROSITE" id="PS50011">
    <property type="entry name" value="PROTEIN_KINASE_DOM"/>
    <property type="match status" value="1"/>
</dbReference>
<dbReference type="SMART" id="SM00320">
    <property type="entry name" value="WD40"/>
    <property type="match status" value="3"/>
</dbReference>
<evidence type="ECO:0000256" key="9">
    <source>
        <dbReference type="SAM" id="Phobius"/>
    </source>
</evidence>
<keyword evidence="2" id="KW-0808">Transferase</keyword>
<feature type="binding site" evidence="7">
    <location>
        <position position="48"/>
    </location>
    <ligand>
        <name>ATP</name>
        <dbReference type="ChEBI" id="CHEBI:30616"/>
    </ligand>
</feature>
<dbReference type="PROSITE" id="PS50294">
    <property type="entry name" value="WD_REPEATS_REGION"/>
    <property type="match status" value="1"/>
</dbReference>
<dbReference type="RefSeq" id="WP_201368770.1">
    <property type="nucleotide sequence ID" value="NZ_BNJG01000001.1"/>
</dbReference>
<evidence type="ECO:0000256" key="6">
    <source>
        <dbReference type="PROSITE-ProRule" id="PRU00221"/>
    </source>
</evidence>
<proteinExistence type="predicted"/>
<evidence type="ECO:0000256" key="3">
    <source>
        <dbReference type="ARBA" id="ARBA00022741"/>
    </source>
</evidence>
<dbReference type="SUPFAM" id="SSF56112">
    <property type="entry name" value="Protein kinase-like (PK-like)"/>
    <property type="match status" value="1"/>
</dbReference>
<keyword evidence="3 7" id="KW-0547">Nucleotide-binding</keyword>
<dbReference type="Gene3D" id="2.130.10.10">
    <property type="entry name" value="YVTN repeat-like/Quinoprotein amine dehydrogenase"/>
    <property type="match status" value="2"/>
</dbReference>
<sequence>MIHTSTTLQRLNVNSLGRYQILRRIGRGNTGDVWLCRDPRLERHVAVKTLPIHPQQDRAFAQRFERVARAVAALAHPHILQIHDYGKHLLPSGETLPYIVLPFIEDGSLQDYLTSNQPLPADKAFTLLKQAAEAIDHAHRQHIIHRAIKPANMLIRDGRWLLLADFGIARLLTSPEQDARGESDLGTPEYMAPEQAQGRATTTSDIYSLAIIAYQLFTGHLPFEGETALATIMQHALEKPPSPRQFNPALSAAFERILLQGLAKEPQQRPALAGELVEQLEQSYGHTAHQYVALRTQRDLPTLAFEDESIHDITHQKVTRPDRRQFLLGSAVTVAFVTGGALGAWGWLRHTSTSSPILPPQPPLSARPAPSESRDLALVLTGHNAAPTQMAWSPDSKTLITAGDDTLVLRWDIASLLQKPDRSDTSPLYSGKHLQYEFDGSLLAWSRDGQRVAVANYLNNNEAQLGIFSPQLAPLTSPIMLERYLSLCWLPNNSLVILRFIPEDVSKKTPSRTEMCTLDAQLQNLHVIDPNAGKNLAFRSDMLSLSPDGTQVAFQRDDNIVIGSFQISSATTSWQPRSTLPLPSLSNYDAVWAADSKILVMLTNSDVGGINYFSSQERALQPHSLQIPSSLRKPTDDANIPLDSSISAPRINCIACNPTSSAPAVAAGTTGGEIFFWNLQDKTLPIHGPLTSITTGARNVEALSWSPDGKWLAASYGDDNASILIWKVRG</sequence>
<dbReference type="PROSITE" id="PS00107">
    <property type="entry name" value="PROTEIN_KINASE_ATP"/>
    <property type="match status" value="1"/>
</dbReference>
<keyword evidence="5 7" id="KW-0067">ATP-binding</keyword>
<keyword evidence="9" id="KW-1133">Transmembrane helix</keyword>
<dbReference type="EMBL" id="BNJG01000001">
    <property type="protein sequence ID" value="GHO51798.1"/>
    <property type="molecule type" value="Genomic_DNA"/>
</dbReference>
<dbReference type="InterPro" id="IPR000719">
    <property type="entry name" value="Prot_kinase_dom"/>
</dbReference>
<dbReference type="Gene3D" id="1.10.510.10">
    <property type="entry name" value="Transferase(Phosphotransferase) domain 1"/>
    <property type="match status" value="1"/>
</dbReference>
<accession>A0ABQ3UGI4</accession>
<dbReference type="CDD" id="cd14014">
    <property type="entry name" value="STKc_PknB_like"/>
    <property type="match status" value="1"/>
</dbReference>
<dbReference type="InterPro" id="IPR001680">
    <property type="entry name" value="WD40_rpt"/>
</dbReference>
<feature type="region of interest" description="Disordered" evidence="8">
    <location>
        <begin position="177"/>
        <end position="198"/>
    </location>
</feature>
<reference evidence="11 12" key="1">
    <citation type="journal article" date="2021" name="Int. J. Syst. Evol. Microbiol.">
        <title>Reticulibacter mediterranei gen. nov., sp. nov., within the new family Reticulibacteraceae fam. nov., and Ktedonospora formicarum gen. nov., sp. nov., Ktedonobacter robiniae sp. nov., Dictyobacter formicarum sp. nov. and Dictyobacter arantiisoli sp. nov., belonging to the class Ktedonobacteria.</title>
        <authorList>
            <person name="Yabe S."/>
            <person name="Zheng Y."/>
            <person name="Wang C.M."/>
            <person name="Sakai Y."/>
            <person name="Abe K."/>
            <person name="Yokota A."/>
            <person name="Donadio S."/>
            <person name="Cavaletti L."/>
            <person name="Monciardini P."/>
        </authorList>
    </citation>
    <scope>NUCLEOTIDE SEQUENCE [LARGE SCALE GENOMIC DNA]</scope>
    <source>
        <strain evidence="11 12">SOSP1-30</strain>
    </source>
</reference>
<evidence type="ECO:0000256" key="5">
    <source>
        <dbReference type="ARBA" id="ARBA00022840"/>
    </source>
</evidence>
<dbReference type="Pfam" id="PF00069">
    <property type="entry name" value="Pkinase"/>
    <property type="match status" value="1"/>
</dbReference>
<dbReference type="Gene3D" id="2.120.10.30">
    <property type="entry name" value="TolB, C-terminal domain"/>
    <property type="match status" value="1"/>
</dbReference>
<dbReference type="InterPro" id="IPR017441">
    <property type="entry name" value="Protein_kinase_ATP_BS"/>
</dbReference>
<feature type="transmembrane region" description="Helical" evidence="9">
    <location>
        <begin position="326"/>
        <end position="348"/>
    </location>
</feature>
<protein>
    <recommendedName>
        <fullName evidence="1">non-specific serine/threonine protein kinase</fullName>
        <ecNumber evidence="1">2.7.11.1</ecNumber>
    </recommendedName>
</protein>
<keyword evidence="4" id="KW-0418">Kinase</keyword>
<evidence type="ECO:0000256" key="2">
    <source>
        <dbReference type="ARBA" id="ARBA00022679"/>
    </source>
</evidence>
<dbReference type="PANTHER" id="PTHR43289">
    <property type="entry name" value="MITOGEN-ACTIVATED PROTEIN KINASE KINASE KINASE 20-RELATED"/>
    <property type="match status" value="1"/>
</dbReference>